<evidence type="ECO:0000259" key="4">
    <source>
        <dbReference type="Pfam" id="PF01055"/>
    </source>
</evidence>
<feature type="signal peptide" evidence="3">
    <location>
        <begin position="1"/>
        <end position="29"/>
    </location>
</feature>
<evidence type="ECO:0000259" key="5">
    <source>
        <dbReference type="Pfam" id="PF13802"/>
    </source>
</evidence>
<dbReference type="InterPro" id="IPR033403">
    <property type="entry name" value="DUF5110"/>
</dbReference>
<protein>
    <submittedName>
        <fullName evidence="8">DUF5110 domain-containing protein</fullName>
    </submittedName>
</protein>
<keyword evidence="2" id="KW-0378">Hydrolase</keyword>
<feature type="chain" id="PRO_5031362341" evidence="3">
    <location>
        <begin position="30"/>
        <end position="841"/>
    </location>
</feature>
<dbReference type="InterPro" id="IPR000322">
    <property type="entry name" value="Glyco_hydro_31_TIM"/>
</dbReference>
<dbReference type="SUPFAM" id="SSF74650">
    <property type="entry name" value="Galactose mutarotase-like"/>
    <property type="match status" value="1"/>
</dbReference>
<dbReference type="GO" id="GO:0004553">
    <property type="term" value="F:hydrolase activity, hydrolyzing O-glycosyl compounds"/>
    <property type="evidence" value="ECO:0007669"/>
    <property type="project" value="InterPro"/>
</dbReference>
<dbReference type="InterPro" id="IPR025887">
    <property type="entry name" value="Glyco_hydro_31_N_dom"/>
</dbReference>
<dbReference type="SUPFAM" id="SSF51011">
    <property type="entry name" value="Glycosyl hydrolase domain"/>
    <property type="match status" value="1"/>
</dbReference>
<dbReference type="PANTHER" id="PTHR43863">
    <property type="entry name" value="HYDROLASE, PUTATIVE (AFU_ORTHOLOGUE AFUA_1G03140)-RELATED"/>
    <property type="match status" value="1"/>
</dbReference>
<feature type="domain" description="DUF5110" evidence="6">
    <location>
        <begin position="740"/>
        <end position="808"/>
    </location>
</feature>
<evidence type="ECO:0000256" key="1">
    <source>
        <dbReference type="ARBA" id="ARBA00007806"/>
    </source>
</evidence>
<comment type="similarity">
    <text evidence="1 2">Belongs to the glycosyl hydrolase 31 family.</text>
</comment>
<dbReference type="Pfam" id="PF17137">
    <property type="entry name" value="DUF5110"/>
    <property type="match status" value="1"/>
</dbReference>
<dbReference type="Pfam" id="PF01055">
    <property type="entry name" value="Glyco_hydro_31_2nd"/>
    <property type="match status" value="1"/>
</dbReference>
<organism evidence="8 9">
    <name type="scientific">Massilia cellulosiltytica</name>
    <dbReference type="NCBI Taxonomy" id="2683234"/>
    <lineage>
        <taxon>Bacteria</taxon>
        <taxon>Pseudomonadati</taxon>
        <taxon>Pseudomonadota</taxon>
        <taxon>Betaproteobacteria</taxon>
        <taxon>Burkholderiales</taxon>
        <taxon>Oxalobacteraceae</taxon>
        <taxon>Telluria group</taxon>
        <taxon>Massilia</taxon>
    </lineage>
</organism>
<dbReference type="InterPro" id="IPR013780">
    <property type="entry name" value="Glyco_hydro_b"/>
</dbReference>
<accession>A0A7X3FXB2</accession>
<dbReference type="AlphaFoldDB" id="A0A7X3FXB2"/>
<reference evidence="8 9" key="1">
    <citation type="submission" date="2019-12" db="EMBL/GenBank/DDBJ databases">
        <authorList>
            <person name="Li C."/>
            <person name="Zhao J."/>
        </authorList>
    </citation>
    <scope>NUCLEOTIDE SEQUENCE [LARGE SCALE GENOMIC DNA]</scope>
    <source>
        <strain evidence="8 9">NEAU-DD11</strain>
    </source>
</reference>
<keyword evidence="2" id="KW-0326">Glycosidase</keyword>
<sequence>MGPGTTMRLHSYACRLLFPLLALAGHAGAAPVAQVHVRPDGVEAMQGDTRLRVLFVTDRIVRVSATPNPQWSTRAGMMRVPVRDKPGPVVVSQDDATLTLRSAALAVSLDRASGALTVRDRAGRIVLREDPASPRSFARTAVIKSVPDPATVRSVRTVDGERQQAGAYRQARDREAWRAEVRFRLGDDEGLYGLGFDETADLNLRGKTKRLYQHNLRVAIPFLVSTRGYGLLFDSYSAMTFADGPDGMSVGSDVVDELDYYVALGPSMDGAVAAFRQLTGAAAMLPRWAYGYIQSKERYETQQEVVDTVRQFRDRKIPLDLIVQDWNYWLPGRWGSMVPDPARYPDIAGMTSAVHAMNARVMISIWPNPSPLDPPGQALKDRGFLSSGSGYVDFLRPEAADFYFDQVWDTLGRHGIDAWWTDSTEPEVADWNGADRPADADRKNIDGLAKVIDPQWLNAYGLANSQALDRFWRRHAPDRRTVDLTRSGYAGSQASGAVVWSGDISATWTTLARQVVAMQRYSASGLPYVTFDIGGFFVKPGKQWFWAGDYPQGVDDAGYRELYTRWLQVGAFMPMFRSHGTDTPREPWRFGAPGTPFYDAILASIRLRYRLLPYLYSEAGHAYRDGGSLIRPVAFGFPQDRRTHDLKGQMLFGRDILVTPVLEPLYYGKASVPLDPPARQVDVYLPAGTWFDFWTGQAVPGARTVRVDAPIGHIPVHVRAGTVLPLGPARQYADEPMDAPIEIRVYPGADGQYVLYDDAGEGRAYERGESSRIPLHWNDAARTLTIGPREGRYEGMPRKLRFRLVVVGPRTGHGLDEGTGAGHTVEYSGKPLRIRAGAAGS</sequence>
<proteinExistence type="inferred from homology"/>
<evidence type="ECO:0000313" key="9">
    <source>
        <dbReference type="Proteomes" id="UP000443353"/>
    </source>
</evidence>
<dbReference type="InterPro" id="IPR051816">
    <property type="entry name" value="Glycosyl_Hydrolase_31"/>
</dbReference>
<feature type="domain" description="Glycoside hydrolase family 31 TIM barrel" evidence="4">
    <location>
        <begin position="283"/>
        <end position="617"/>
    </location>
</feature>
<dbReference type="CDD" id="cd06591">
    <property type="entry name" value="GH31_xylosidase_XylS"/>
    <property type="match status" value="1"/>
</dbReference>
<dbReference type="EMBL" id="WSES01000002">
    <property type="protein sequence ID" value="MVW59678.1"/>
    <property type="molecule type" value="Genomic_DNA"/>
</dbReference>
<dbReference type="GO" id="GO:0005975">
    <property type="term" value="P:carbohydrate metabolic process"/>
    <property type="evidence" value="ECO:0007669"/>
    <property type="project" value="InterPro"/>
</dbReference>
<dbReference type="PANTHER" id="PTHR43863:SF2">
    <property type="entry name" value="MALTASE-GLUCOAMYLASE"/>
    <property type="match status" value="1"/>
</dbReference>
<dbReference type="InterPro" id="IPR048395">
    <property type="entry name" value="Glyco_hydro_31_C"/>
</dbReference>
<dbReference type="Pfam" id="PF21365">
    <property type="entry name" value="Glyco_hydro_31_3rd"/>
    <property type="match status" value="1"/>
</dbReference>
<dbReference type="Gene3D" id="3.20.20.80">
    <property type="entry name" value="Glycosidases"/>
    <property type="match status" value="1"/>
</dbReference>
<evidence type="ECO:0000313" key="8">
    <source>
        <dbReference type="EMBL" id="MVW59678.1"/>
    </source>
</evidence>
<feature type="domain" description="Glycosyl hydrolase family 31 C-terminal" evidence="7">
    <location>
        <begin position="627"/>
        <end position="724"/>
    </location>
</feature>
<comment type="caution">
    <text evidence="8">The sequence shown here is derived from an EMBL/GenBank/DDBJ whole genome shotgun (WGS) entry which is preliminary data.</text>
</comment>
<dbReference type="Proteomes" id="UP000443353">
    <property type="component" value="Unassembled WGS sequence"/>
</dbReference>
<dbReference type="CDD" id="cd14752">
    <property type="entry name" value="GH31_N"/>
    <property type="match status" value="1"/>
</dbReference>
<name>A0A7X3FXB2_9BURK</name>
<keyword evidence="9" id="KW-1185">Reference proteome</keyword>
<evidence type="ECO:0000259" key="6">
    <source>
        <dbReference type="Pfam" id="PF17137"/>
    </source>
</evidence>
<dbReference type="Gene3D" id="2.60.40.1180">
    <property type="entry name" value="Golgi alpha-mannosidase II"/>
    <property type="match status" value="2"/>
</dbReference>
<dbReference type="Gene3D" id="2.60.40.1760">
    <property type="entry name" value="glycosyl hydrolase (family 31)"/>
    <property type="match status" value="1"/>
</dbReference>
<dbReference type="GO" id="GO:0030246">
    <property type="term" value="F:carbohydrate binding"/>
    <property type="evidence" value="ECO:0007669"/>
    <property type="project" value="InterPro"/>
</dbReference>
<evidence type="ECO:0000256" key="3">
    <source>
        <dbReference type="SAM" id="SignalP"/>
    </source>
</evidence>
<evidence type="ECO:0000256" key="2">
    <source>
        <dbReference type="RuleBase" id="RU361185"/>
    </source>
</evidence>
<evidence type="ECO:0000259" key="7">
    <source>
        <dbReference type="Pfam" id="PF21365"/>
    </source>
</evidence>
<gene>
    <name evidence="8" type="ORF">GPY61_07025</name>
</gene>
<keyword evidence="3" id="KW-0732">Signal</keyword>
<dbReference type="SUPFAM" id="SSF51445">
    <property type="entry name" value="(Trans)glycosidases"/>
    <property type="match status" value="1"/>
</dbReference>
<dbReference type="InterPro" id="IPR017853">
    <property type="entry name" value="GH"/>
</dbReference>
<feature type="domain" description="Glycoside hydrolase family 31 N-terminal" evidence="5">
    <location>
        <begin position="51"/>
        <end position="241"/>
    </location>
</feature>
<dbReference type="InterPro" id="IPR011013">
    <property type="entry name" value="Gal_mutarotase_sf_dom"/>
</dbReference>
<dbReference type="Pfam" id="PF13802">
    <property type="entry name" value="Gal_mutarotas_2"/>
    <property type="match status" value="1"/>
</dbReference>